<dbReference type="SUPFAM" id="SSF48208">
    <property type="entry name" value="Six-hairpin glycosidases"/>
    <property type="match status" value="1"/>
</dbReference>
<comment type="caution">
    <text evidence="2">The sequence shown here is derived from an EMBL/GenBank/DDBJ whole genome shotgun (WGS) entry which is preliminary data.</text>
</comment>
<evidence type="ECO:0000313" key="3">
    <source>
        <dbReference type="Proteomes" id="UP000475214"/>
    </source>
</evidence>
<dbReference type="PANTHER" id="PTHR23403">
    <property type="entry name" value="TREHALASE"/>
    <property type="match status" value="1"/>
</dbReference>
<dbReference type="EMBL" id="JAAGOA010000027">
    <property type="protein sequence ID" value="NEE03916.1"/>
    <property type="molecule type" value="Genomic_DNA"/>
</dbReference>
<evidence type="ECO:0000256" key="1">
    <source>
        <dbReference type="SAM" id="MobiDB-lite"/>
    </source>
</evidence>
<reference evidence="2 3" key="1">
    <citation type="submission" date="2020-02" db="EMBL/GenBank/DDBJ databases">
        <authorList>
            <person name="Li X.-J."/>
            <person name="Han X.-M."/>
        </authorList>
    </citation>
    <scope>NUCLEOTIDE SEQUENCE [LARGE SCALE GENOMIC DNA]</scope>
    <source>
        <strain evidence="2 3">CCTCC AB 2017055</strain>
    </source>
</reference>
<dbReference type="Gene3D" id="1.50.10.10">
    <property type="match status" value="1"/>
</dbReference>
<evidence type="ECO:0008006" key="4">
    <source>
        <dbReference type="Google" id="ProtNLM"/>
    </source>
</evidence>
<sequence length="484" mass="54668">MLLPEDVLRGDEAVGSLSADDNRDATTKRDGSDPDLPVPDQEAWRKLDDDVRSAWDAKLRHATENEVTDAQGTGMRFLPFPFVTTFDVDGDAAKPMFAWDTYFVDRALLAHGRLDLVRDHIRNYLFMVDRYGYMPNMNNDSGVTRSQTPVYPDGIWRYYLASSDIDILFQAYPLLKREYRDYWNAPHHQTPIGLTTNRDLGDQGLTPQMAAEAETGLDWTPIYTGDVRRCVPLITNCALVRYARVLELIARELGRDSEASEFADEASTRTELIRKYCWSEKFGLFVEYDFVSGSQLSYVSGCTYWPMWAGVATPPQAYYLAHNLKLLECRYGLALTDHKYGDPHPKPSSADLVADLPKDAVGGLDQLQWMYPAGWACMQLAAVEGLDMYGYPRFARRIASRFLAAVVEQHEKTGKLWEKYNVLDGTVTLPNSRYGNSPYLSWTAAAGVLLGRRLFSEETHYLRSERERLANTPAATTPGQEAAV</sequence>
<dbReference type="InterPro" id="IPR008928">
    <property type="entry name" value="6-hairpin_glycosidase_sf"/>
</dbReference>
<protein>
    <recommendedName>
        <fullName evidence="4">Alpha,alpha-trehalase</fullName>
    </recommendedName>
</protein>
<feature type="compositionally biased region" description="Basic and acidic residues" evidence="1">
    <location>
        <begin position="20"/>
        <end position="32"/>
    </location>
</feature>
<dbReference type="GO" id="GO:0004555">
    <property type="term" value="F:alpha,alpha-trehalase activity"/>
    <property type="evidence" value="ECO:0007669"/>
    <property type="project" value="InterPro"/>
</dbReference>
<name>A0A6L9SFC6_9ACTN</name>
<dbReference type="Pfam" id="PF01204">
    <property type="entry name" value="Trehalase"/>
    <property type="match status" value="2"/>
</dbReference>
<evidence type="ECO:0000313" key="2">
    <source>
        <dbReference type="EMBL" id="NEE03916.1"/>
    </source>
</evidence>
<dbReference type="PANTHER" id="PTHR23403:SF6">
    <property type="entry name" value="CYTOSOLIC NEUTRAL TREHALASE-RELATED"/>
    <property type="match status" value="1"/>
</dbReference>
<accession>A0A6L9SFC6</accession>
<gene>
    <name evidence="2" type="ORF">G1H10_27485</name>
</gene>
<keyword evidence="3" id="KW-1185">Reference proteome</keyword>
<feature type="region of interest" description="Disordered" evidence="1">
    <location>
        <begin position="1"/>
        <end position="41"/>
    </location>
</feature>
<organism evidence="2 3">
    <name type="scientific">Phytoactinopolyspora halotolerans</name>
    <dbReference type="NCBI Taxonomy" id="1981512"/>
    <lineage>
        <taxon>Bacteria</taxon>
        <taxon>Bacillati</taxon>
        <taxon>Actinomycetota</taxon>
        <taxon>Actinomycetes</taxon>
        <taxon>Jiangellales</taxon>
        <taxon>Jiangellaceae</taxon>
        <taxon>Phytoactinopolyspora</taxon>
    </lineage>
</organism>
<proteinExistence type="predicted"/>
<dbReference type="InterPro" id="IPR012341">
    <property type="entry name" value="6hp_glycosidase-like_sf"/>
</dbReference>
<dbReference type="GO" id="GO:0005993">
    <property type="term" value="P:trehalose catabolic process"/>
    <property type="evidence" value="ECO:0007669"/>
    <property type="project" value="TreeGrafter"/>
</dbReference>
<feature type="compositionally biased region" description="Basic and acidic residues" evidence="1">
    <location>
        <begin position="1"/>
        <end position="12"/>
    </location>
</feature>
<dbReference type="InterPro" id="IPR001661">
    <property type="entry name" value="Glyco_hydro_37"/>
</dbReference>
<dbReference type="Proteomes" id="UP000475214">
    <property type="component" value="Unassembled WGS sequence"/>
</dbReference>
<dbReference type="RefSeq" id="WP_163744002.1">
    <property type="nucleotide sequence ID" value="NZ_JAAGOA010000027.1"/>
</dbReference>
<dbReference type="AlphaFoldDB" id="A0A6L9SFC6"/>